<name>D4J939_9FIRM</name>
<dbReference type="Proteomes" id="UP000008798">
    <property type="component" value="Chromosome"/>
</dbReference>
<dbReference type="HOGENOM" id="CLU_2129221_0_0_9"/>
<protein>
    <submittedName>
        <fullName evidence="1">Uncharacterized protein</fullName>
    </submittedName>
</protein>
<evidence type="ECO:0000313" key="1">
    <source>
        <dbReference type="EMBL" id="CBK80860.1"/>
    </source>
</evidence>
<proteinExistence type="predicted"/>
<sequence length="113" mass="13617">MKKIISTNTDIETYLKKQKKRLLNIYSCADTSSIISVMRNDIHEYIGEHPTCTYEELDAHMKMSDFYAKWIIDTEPTEVINKINYHSFFKNQRMVVYTCFFMYRFVTDYSSRH</sequence>
<dbReference type="RefSeq" id="WP_015514428.1">
    <property type="nucleotide sequence ID" value="NC_021009.1"/>
</dbReference>
<dbReference type="EMBL" id="FP929038">
    <property type="protein sequence ID" value="CBK80860.1"/>
    <property type="molecule type" value="Genomic_DNA"/>
</dbReference>
<organism evidence="1 2">
    <name type="scientific">Coprococcus catus GD/7</name>
    <dbReference type="NCBI Taxonomy" id="717962"/>
    <lineage>
        <taxon>Bacteria</taxon>
        <taxon>Bacillati</taxon>
        <taxon>Bacillota</taxon>
        <taxon>Clostridia</taxon>
        <taxon>Lachnospirales</taxon>
        <taxon>Lachnospiraceae</taxon>
        <taxon>Coprococcus</taxon>
    </lineage>
</organism>
<dbReference type="KEGG" id="cct:CC1_21600"/>
<reference evidence="1 2" key="2">
    <citation type="submission" date="2010-03" db="EMBL/GenBank/DDBJ databases">
        <authorList>
            <person name="Pajon A."/>
        </authorList>
    </citation>
    <scope>NUCLEOTIDE SEQUENCE [LARGE SCALE GENOMIC DNA]</scope>
    <source>
        <strain evidence="1 2">GD/7</strain>
    </source>
</reference>
<reference evidence="1 2" key="1">
    <citation type="submission" date="2010-03" db="EMBL/GenBank/DDBJ databases">
        <title>The genome sequence of Coprococcus catus GD/7.</title>
        <authorList>
            <consortium name="metaHIT consortium -- http://www.metahit.eu/"/>
            <person name="Pajon A."/>
            <person name="Turner K."/>
            <person name="Parkhill J."/>
            <person name="Duncan S."/>
            <person name="Flint H."/>
        </authorList>
    </citation>
    <scope>NUCLEOTIDE SEQUENCE [LARGE SCALE GENOMIC DNA]</scope>
    <source>
        <strain evidence="1 2">GD/7</strain>
    </source>
</reference>
<dbReference type="AlphaFoldDB" id="D4J939"/>
<gene>
    <name evidence="1" type="ORF">CC1_21600</name>
</gene>
<accession>D4J939</accession>
<evidence type="ECO:0000313" key="2">
    <source>
        <dbReference type="Proteomes" id="UP000008798"/>
    </source>
</evidence>